<evidence type="ECO:0000313" key="9">
    <source>
        <dbReference type="EMBL" id="KAK4294789.1"/>
    </source>
</evidence>
<dbReference type="GO" id="GO:0016020">
    <property type="term" value="C:membrane"/>
    <property type="evidence" value="ECO:0007669"/>
    <property type="project" value="UniProtKB-SubCell"/>
</dbReference>
<dbReference type="GO" id="GO:0019706">
    <property type="term" value="F:protein-cysteine S-palmitoyltransferase activity"/>
    <property type="evidence" value="ECO:0007669"/>
    <property type="project" value="UniProtKB-EC"/>
</dbReference>
<evidence type="ECO:0000256" key="7">
    <source>
        <dbReference type="RuleBase" id="RU079119"/>
    </source>
</evidence>
<keyword evidence="3 7" id="KW-0812">Transmembrane</keyword>
<protein>
    <recommendedName>
        <fullName evidence="7">Palmitoyltransferase</fullName>
        <ecNumber evidence="7">2.3.1.225</ecNumber>
    </recommendedName>
</protein>
<feature type="transmembrane region" description="Helical" evidence="7">
    <location>
        <begin position="105"/>
        <end position="129"/>
    </location>
</feature>
<evidence type="ECO:0000256" key="5">
    <source>
        <dbReference type="ARBA" id="ARBA00023136"/>
    </source>
</evidence>
<dbReference type="PROSITE" id="PS50216">
    <property type="entry name" value="DHHC"/>
    <property type="match status" value="1"/>
</dbReference>
<proteinExistence type="inferred from homology"/>
<evidence type="ECO:0000256" key="2">
    <source>
        <dbReference type="ARBA" id="ARBA00022679"/>
    </source>
</evidence>
<keyword evidence="2 7" id="KW-0808">Transferase</keyword>
<comment type="catalytic activity">
    <reaction evidence="7">
        <text>L-cysteinyl-[protein] + hexadecanoyl-CoA = S-hexadecanoyl-L-cysteinyl-[protein] + CoA</text>
        <dbReference type="Rhea" id="RHEA:36683"/>
        <dbReference type="Rhea" id="RHEA-COMP:10131"/>
        <dbReference type="Rhea" id="RHEA-COMP:11032"/>
        <dbReference type="ChEBI" id="CHEBI:29950"/>
        <dbReference type="ChEBI" id="CHEBI:57287"/>
        <dbReference type="ChEBI" id="CHEBI:57379"/>
        <dbReference type="ChEBI" id="CHEBI:74151"/>
        <dbReference type="EC" id="2.3.1.225"/>
    </reaction>
</comment>
<dbReference type="EMBL" id="JAWZYT010004199">
    <property type="protein sequence ID" value="KAK4294789.1"/>
    <property type="molecule type" value="Genomic_DNA"/>
</dbReference>
<comment type="caution">
    <text evidence="9">The sequence shown here is derived from an EMBL/GenBank/DDBJ whole genome shotgun (WGS) entry which is preliminary data.</text>
</comment>
<gene>
    <name evidence="10" type="ORF">Pmani_022014</name>
    <name evidence="9" type="ORF">Pmani_032612</name>
</gene>
<evidence type="ECO:0000256" key="3">
    <source>
        <dbReference type="ARBA" id="ARBA00022692"/>
    </source>
</evidence>
<evidence type="ECO:0000256" key="1">
    <source>
        <dbReference type="ARBA" id="ARBA00004141"/>
    </source>
</evidence>
<evidence type="ECO:0000256" key="4">
    <source>
        <dbReference type="ARBA" id="ARBA00022989"/>
    </source>
</evidence>
<feature type="transmembrane region" description="Helical" evidence="7">
    <location>
        <begin position="292"/>
        <end position="313"/>
    </location>
</feature>
<evidence type="ECO:0000256" key="6">
    <source>
        <dbReference type="ARBA" id="ARBA00023315"/>
    </source>
</evidence>
<organism evidence="9 11">
    <name type="scientific">Petrolisthes manimaculis</name>
    <dbReference type="NCBI Taxonomy" id="1843537"/>
    <lineage>
        <taxon>Eukaryota</taxon>
        <taxon>Metazoa</taxon>
        <taxon>Ecdysozoa</taxon>
        <taxon>Arthropoda</taxon>
        <taxon>Crustacea</taxon>
        <taxon>Multicrustacea</taxon>
        <taxon>Malacostraca</taxon>
        <taxon>Eumalacostraca</taxon>
        <taxon>Eucarida</taxon>
        <taxon>Decapoda</taxon>
        <taxon>Pleocyemata</taxon>
        <taxon>Anomura</taxon>
        <taxon>Galatheoidea</taxon>
        <taxon>Porcellanidae</taxon>
        <taxon>Petrolisthes</taxon>
    </lineage>
</organism>
<dbReference type="InterPro" id="IPR039859">
    <property type="entry name" value="PFA4/ZDH16/20/ERF2-like"/>
</dbReference>
<dbReference type="PANTHER" id="PTHR12246">
    <property type="entry name" value="PALMITOYLTRANSFERASE ZDHHC16"/>
    <property type="match status" value="1"/>
</dbReference>
<dbReference type="EMBL" id="JAWZYT010002172">
    <property type="protein sequence ID" value="KAK4306141.1"/>
    <property type="molecule type" value="Genomic_DNA"/>
</dbReference>
<dbReference type="Proteomes" id="UP001292094">
    <property type="component" value="Unassembled WGS sequence"/>
</dbReference>
<dbReference type="AlphaFoldDB" id="A0AAE1NRD9"/>
<reference evidence="9" key="1">
    <citation type="submission" date="2023-11" db="EMBL/GenBank/DDBJ databases">
        <title>Genome assemblies of two species of porcelain crab, Petrolisthes cinctipes and Petrolisthes manimaculis (Anomura: Porcellanidae).</title>
        <authorList>
            <person name="Angst P."/>
        </authorList>
    </citation>
    <scope>NUCLEOTIDE SEQUENCE</scope>
    <source>
        <strain evidence="9">PB745_02</strain>
        <tissue evidence="9">Gill</tissue>
    </source>
</reference>
<feature type="domain" description="Palmitoyltransferase DHHC" evidence="8">
    <location>
        <begin position="146"/>
        <end position="216"/>
    </location>
</feature>
<evidence type="ECO:0000259" key="8">
    <source>
        <dbReference type="Pfam" id="PF01529"/>
    </source>
</evidence>
<comment type="similarity">
    <text evidence="7">Belongs to the DHHC palmitoyltransferase family.</text>
</comment>
<feature type="transmembrane region" description="Helical" evidence="7">
    <location>
        <begin position="191"/>
        <end position="210"/>
    </location>
</feature>
<feature type="transmembrane region" description="Helical" evidence="7">
    <location>
        <begin position="71"/>
        <end position="93"/>
    </location>
</feature>
<evidence type="ECO:0000313" key="10">
    <source>
        <dbReference type="EMBL" id="KAK4306141.1"/>
    </source>
</evidence>
<comment type="subcellular location">
    <subcellularLocation>
        <location evidence="1">Membrane</location>
        <topology evidence="1">Multi-pass membrane protein</topology>
    </subcellularLocation>
</comment>
<accession>A0AAE1NRD9</accession>
<keyword evidence="11" id="KW-1185">Reference proteome</keyword>
<keyword evidence="5 7" id="KW-0472">Membrane</keyword>
<keyword evidence="4 7" id="KW-1133">Transmembrane helix</keyword>
<evidence type="ECO:0000313" key="11">
    <source>
        <dbReference type="Proteomes" id="UP001292094"/>
    </source>
</evidence>
<keyword evidence="6 7" id="KW-0012">Acyltransferase</keyword>
<comment type="domain">
    <text evidence="7">The DHHC domain is required for palmitoyltransferase activity.</text>
</comment>
<dbReference type="InterPro" id="IPR001594">
    <property type="entry name" value="Palmitoyltrfase_DHHC"/>
</dbReference>
<sequence>MFYVWRRKGRQLLHGIITFPHKTWKWLRWKYYLFFYTFKVIFYNEFISYGYVLEVAMEPMIWVVDHFAKALGPILVFGVVSLTSTIVAIVYIIGLPYYWNKSPTLTCFLMVLGHWILINIVFHFTMAAITDPGTPPKRILISEAVSVCKKCIAPKPPRTHHCSVCNRCILKMDHHCPWLNNCVGHFNHRHFYLYMVYMTMGTVFIMSLGFEIAYKEVWVGGSDGVGLSGAWDMFVAGDGDHDEEKQLEGYPVKLNGTHLMPLGDGTVGPAVRLETPEEEAERERRSYWYRFSIMYTAMLTTGVFCSLGGLATWHGRLVSRGETSIEAHINKKETERLAKTDQIYHNPYNFGVLENWKIFLGLTNGRDVRHVLLPSPHSPDGNGLTWPNSIISSAVHDKAA</sequence>
<feature type="transmembrane region" description="Helical" evidence="7">
    <location>
        <begin position="31"/>
        <end position="51"/>
    </location>
</feature>
<dbReference type="EC" id="2.3.1.225" evidence="7"/>
<name>A0AAE1NRD9_9EUCA</name>
<dbReference type="Pfam" id="PF01529">
    <property type="entry name" value="DHHC"/>
    <property type="match status" value="1"/>
</dbReference>